<organism evidence="2 3">
    <name type="scientific">Olsenella porci</name>
    <dbReference type="NCBI Taxonomy" id="2652279"/>
    <lineage>
        <taxon>Bacteria</taxon>
        <taxon>Bacillati</taxon>
        <taxon>Actinomycetota</taxon>
        <taxon>Coriobacteriia</taxon>
        <taxon>Coriobacteriales</taxon>
        <taxon>Atopobiaceae</taxon>
        <taxon>Olsenella</taxon>
    </lineage>
</organism>
<keyword evidence="3" id="KW-1185">Reference proteome</keyword>
<reference evidence="2 3" key="1">
    <citation type="submission" date="2019-08" db="EMBL/GenBank/DDBJ databases">
        <title>In-depth cultivation of the pig gut microbiome towards novel bacterial diversity and tailored functional studies.</title>
        <authorList>
            <person name="Wylensek D."/>
            <person name="Hitch T.C.A."/>
            <person name="Clavel T."/>
        </authorList>
    </citation>
    <scope>NUCLEOTIDE SEQUENCE [LARGE SCALE GENOMIC DNA]</scope>
    <source>
        <strain evidence="2 3">CA-Schmier-601-WT-1</strain>
    </source>
</reference>
<dbReference type="AlphaFoldDB" id="A0A6N7XBT4"/>
<dbReference type="RefSeq" id="WP_154435689.1">
    <property type="nucleotide sequence ID" value="NZ_VUNC01000006.1"/>
</dbReference>
<sequence length="330" mass="37140">MPAIMTHDFFGKDAYSSASTQLGLLSLAEHDAFLLGNQGPDPLFYLLADPQVPASNRIGGLMHSVRPARLLVSLHDALSMLSRSESSVGRAYAAGFLCHYALDSAMHPLVYFNEYAICDAGVEGLDRRDGGLVHAEVERDFDEMVLYTKLHKTVADYKPYKEILAADDATLAVIDKLFFYMALWTYSRTLDLDCYTHAVKAFRLVQHLFYSPGQRKAAVLSPLERAFTHNRYSLYHAMAHRDRAELTSDFDNHEHQTWRNPFTGEESTTSFWDIYEDALEGVTSLHARFFERDFDLEDAEEVTGNLNFSGQPTDPDDTEEPPEPPVGVAL</sequence>
<evidence type="ECO:0000313" key="2">
    <source>
        <dbReference type="EMBL" id="MST73050.1"/>
    </source>
</evidence>
<comment type="caution">
    <text evidence="2">The sequence shown here is derived from an EMBL/GenBank/DDBJ whole genome shotgun (WGS) entry which is preliminary data.</text>
</comment>
<dbReference type="EMBL" id="VUNC01000006">
    <property type="protein sequence ID" value="MST73050.1"/>
    <property type="molecule type" value="Genomic_DNA"/>
</dbReference>
<gene>
    <name evidence="2" type="ORF">FYJ68_08000</name>
</gene>
<evidence type="ECO:0000313" key="3">
    <source>
        <dbReference type="Proteomes" id="UP000469325"/>
    </source>
</evidence>
<protein>
    <recommendedName>
        <fullName evidence="4">Phospholipase C/D domain-containing protein</fullName>
    </recommendedName>
</protein>
<evidence type="ECO:0008006" key="4">
    <source>
        <dbReference type="Google" id="ProtNLM"/>
    </source>
</evidence>
<accession>A0A6N7XBT4</accession>
<name>A0A6N7XBT4_9ACTN</name>
<dbReference type="Proteomes" id="UP000469325">
    <property type="component" value="Unassembled WGS sequence"/>
</dbReference>
<feature type="region of interest" description="Disordered" evidence="1">
    <location>
        <begin position="304"/>
        <end position="330"/>
    </location>
</feature>
<proteinExistence type="predicted"/>
<evidence type="ECO:0000256" key="1">
    <source>
        <dbReference type="SAM" id="MobiDB-lite"/>
    </source>
</evidence>